<accession>X1LP44</accession>
<name>X1LP44_9ZZZZ</name>
<sequence length="74" mass="8386">MGLNWTASHARKLFIIQKGRPFFSTFFYLAYPPLDFDDPSHEPIDALLGVVDSFGRDPSTKSGIRYQSVSKLSF</sequence>
<comment type="caution">
    <text evidence="1">The sequence shown here is derived from an EMBL/GenBank/DDBJ whole genome shotgun (WGS) entry which is preliminary data.</text>
</comment>
<organism evidence="1">
    <name type="scientific">marine sediment metagenome</name>
    <dbReference type="NCBI Taxonomy" id="412755"/>
    <lineage>
        <taxon>unclassified sequences</taxon>
        <taxon>metagenomes</taxon>
        <taxon>ecological metagenomes</taxon>
    </lineage>
</organism>
<reference evidence="1" key="1">
    <citation type="journal article" date="2014" name="Front. Microbiol.">
        <title>High frequency of phylogenetically diverse reductive dehalogenase-homologous genes in deep subseafloor sedimentary metagenomes.</title>
        <authorList>
            <person name="Kawai M."/>
            <person name="Futagami T."/>
            <person name="Toyoda A."/>
            <person name="Takaki Y."/>
            <person name="Nishi S."/>
            <person name="Hori S."/>
            <person name="Arai W."/>
            <person name="Tsubouchi T."/>
            <person name="Morono Y."/>
            <person name="Uchiyama I."/>
            <person name="Ito T."/>
            <person name="Fujiyama A."/>
            <person name="Inagaki F."/>
            <person name="Takami H."/>
        </authorList>
    </citation>
    <scope>NUCLEOTIDE SEQUENCE</scope>
    <source>
        <strain evidence="1">Expedition CK06-06</strain>
    </source>
</reference>
<dbReference type="EMBL" id="BARV01018545">
    <property type="protein sequence ID" value="GAI20873.1"/>
    <property type="molecule type" value="Genomic_DNA"/>
</dbReference>
<gene>
    <name evidence="1" type="ORF">S06H3_31337</name>
</gene>
<protein>
    <submittedName>
        <fullName evidence="1">Uncharacterized protein</fullName>
    </submittedName>
</protein>
<proteinExistence type="predicted"/>
<dbReference type="AlphaFoldDB" id="X1LP44"/>
<evidence type="ECO:0000313" key="1">
    <source>
        <dbReference type="EMBL" id="GAI20873.1"/>
    </source>
</evidence>